<reference evidence="2 3" key="1">
    <citation type="submission" date="2019-06" db="EMBL/GenBank/DDBJ databases">
        <title>A chromosomal-level reference genome of Carpinus fangiana (Coryloideae, Betulaceae).</title>
        <authorList>
            <person name="Yang X."/>
            <person name="Wang Z."/>
            <person name="Zhang L."/>
            <person name="Hao G."/>
            <person name="Liu J."/>
            <person name="Yang Y."/>
        </authorList>
    </citation>
    <scope>NUCLEOTIDE SEQUENCE [LARGE SCALE GENOMIC DNA]</scope>
    <source>
        <strain evidence="2">Cfa_2016G</strain>
        <tissue evidence="2">Leaf</tissue>
    </source>
</reference>
<feature type="domain" description="DUF1308" evidence="1">
    <location>
        <begin position="95"/>
        <end position="183"/>
    </location>
</feature>
<evidence type="ECO:0000313" key="3">
    <source>
        <dbReference type="Proteomes" id="UP000327013"/>
    </source>
</evidence>
<gene>
    <name evidence="2" type="ORF">FH972_024535</name>
</gene>
<proteinExistence type="predicted"/>
<dbReference type="Pfam" id="PF07000">
    <property type="entry name" value="DUF1308"/>
    <property type="match status" value="1"/>
</dbReference>
<dbReference type="PANTHER" id="PTHR13379:SF0">
    <property type="entry name" value="UPF0415 PROTEIN C7ORF25"/>
    <property type="match status" value="1"/>
</dbReference>
<dbReference type="EMBL" id="VIBQ01000017">
    <property type="protein sequence ID" value="KAB8360801.1"/>
    <property type="molecule type" value="Genomic_DNA"/>
</dbReference>
<evidence type="ECO:0000313" key="2">
    <source>
        <dbReference type="EMBL" id="KAB8360801.1"/>
    </source>
</evidence>
<dbReference type="Proteomes" id="UP000327013">
    <property type="component" value="Unassembled WGS sequence"/>
</dbReference>
<sequence length="316" mass="35028">MEEDIAILKAAEELSRASKSTRVRYHHPRIHLVLPKICRGKVKEIDDLLNYIQGLDVSVETADAWSPSSHTGCLMIEDVVGGMVPGNFSCLSSTVNVDCTILLAIVSDLSNTHVIKEPWLHTAAKRQIEMEEEQNLLPSVLFPVMGNHTLVCTYEAATRMQEIVNTIGTRSEMARTEALLSTSNLSHGDRLTKYARLSNHIIPPDWQLPVQVINDFNPLTPELPSIANVVSGELSDLNRSVFLFGWQKGYTTITSNRTTAKRIQTLIEESLVPGTNDVLGPDIWVCQTARSLRAKDKIRGLAVPRNESNLGFGQGY</sequence>
<name>A0A5N6KYL8_9ROSI</name>
<protein>
    <recommendedName>
        <fullName evidence="1">DUF1308 domain-containing protein</fullName>
    </recommendedName>
</protein>
<keyword evidence="3" id="KW-1185">Reference proteome</keyword>
<evidence type="ECO:0000259" key="1">
    <source>
        <dbReference type="Pfam" id="PF07000"/>
    </source>
</evidence>
<accession>A0A5N6KYL8</accession>
<dbReference type="OrthoDB" id="441890at2759"/>
<dbReference type="AlphaFoldDB" id="A0A5N6KYL8"/>
<dbReference type="PANTHER" id="PTHR13379">
    <property type="entry name" value="UNCHARACTERIZED DUF1308"/>
    <property type="match status" value="1"/>
</dbReference>
<comment type="caution">
    <text evidence="2">The sequence shown here is derived from an EMBL/GenBank/DDBJ whole genome shotgun (WGS) entry which is preliminary data.</text>
</comment>
<dbReference type="InterPro" id="IPR010733">
    <property type="entry name" value="DUF1308"/>
</dbReference>
<organism evidence="2 3">
    <name type="scientific">Carpinus fangiana</name>
    <dbReference type="NCBI Taxonomy" id="176857"/>
    <lineage>
        <taxon>Eukaryota</taxon>
        <taxon>Viridiplantae</taxon>
        <taxon>Streptophyta</taxon>
        <taxon>Embryophyta</taxon>
        <taxon>Tracheophyta</taxon>
        <taxon>Spermatophyta</taxon>
        <taxon>Magnoliopsida</taxon>
        <taxon>eudicotyledons</taxon>
        <taxon>Gunneridae</taxon>
        <taxon>Pentapetalae</taxon>
        <taxon>rosids</taxon>
        <taxon>fabids</taxon>
        <taxon>Fagales</taxon>
        <taxon>Betulaceae</taxon>
        <taxon>Carpinus</taxon>
    </lineage>
</organism>